<evidence type="ECO:0000256" key="6">
    <source>
        <dbReference type="SAM" id="Phobius"/>
    </source>
</evidence>
<feature type="transmembrane region" description="Helical" evidence="6">
    <location>
        <begin position="519"/>
        <end position="537"/>
    </location>
</feature>
<feature type="transmembrane region" description="Helical" evidence="6">
    <location>
        <begin position="348"/>
        <end position="367"/>
    </location>
</feature>
<keyword evidence="5 6" id="KW-0472">Membrane</keyword>
<dbReference type="Pfam" id="PF13567">
    <property type="entry name" value="DUF4131"/>
    <property type="match status" value="1"/>
</dbReference>
<evidence type="ECO:0000259" key="7">
    <source>
        <dbReference type="Pfam" id="PF03772"/>
    </source>
</evidence>
<feature type="domain" description="ComEC/Rec2-related protein" evidence="7">
    <location>
        <begin position="241"/>
        <end position="516"/>
    </location>
</feature>
<feature type="transmembrane region" description="Helical" evidence="6">
    <location>
        <begin position="464"/>
        <end position="483"/>
    </location>
</feature>
<organism evidence="9 10">
    <name type="scientific">Albidovulum sediminicola</name>
    <dbReference type="NCBI Taxonomy" id="2984331"/>
    <lineage>
        <taxon>Bacteria</taxon>
        <taxon>Pseudomonadati</taxon>
        <taxon>Pseudomonadota</taxon>
        <taxon>Alphaproteobacteria</taxon>
        <taxon>Rhodobacterales</taxon>
        <taxon>Paracoccaceae</taxon>
        <taxon>Albidovulum</taxon>
    </lineage>
</organism>
<dbReference type="NCBIfam" id="TIGR00360">
    <property type="entry name" value="ComEC_N-term"/>
    <property type="match status" value="1"/>
</dbReference>
<gene>
    <name evidence="9" type="ORF">OE647_07960</name>
</gene>
<proteinExistence type="predicted"/>
<dbReference type="Proteomes" id="UP001652503">
    <property type="component" value="Unassembled WGS sequence"/>
</dbReference>
<keyword evidence="2" id="KW-1003">Cell membrane</keyword>
<evidence type="ECO:0000313" key="9">
    <source>
        <dbReference type="EMBL" id="MCV2864671.1"/>
    </source>
</evidence>
<comment type="subcellular location">
    <subcellularLocation>
        <location evidence="1">Cell membrane</location>
        <topology evidence="1">Multi-pass membrane protein</topology>
    </subcellularLocation>
</comment>
<feature type="transmembrane region" description="Helical" evidence="6">
    <location>
        <begin position="265"/>
        <end position="288"/>
    </location>
</feature>
<feature type="transmembrane region" description="Helical" evidence="6">
    <location>
        <begin position="402"/>
        <end position="424"/>
    </location>
</feature>
<feature type="domain" description="DUF4131" evidence="8">
    <location>
        <begin position="49"/>
        <end position="201"/>
    </location>
</feature>
<dbReference type="InterPro" id="IPR004477">
    <property type="entry name" value="ComEC_N"/>
</dbReference>
<evidence type="ECO:0000256" key="2">
    <source>
        <dbReference type="ARBA" id="ARBA00022475"/>
    </source>
</evidence>
<feature type="transmembrane region" description="Helical" evidence="6">
    <location>
        <begin position="23"/>
        <end position="41"/>
    </location>
</feature>
<evidence type="ECO:0000313" key="10">
    <source>
        <dbReference type="Proteomes" id="UP001652503"/>
    </source>
</evidence>
<feature type="transmembrane region" description="Helical" evidence="6">
    <location>
        <begin position="489"/>
        <end position="512"/>
    </location>
</feature>
<comment type="caution">
    <text evidence="9">The sequence shown here is derived from an EMBL/GenBank/DDBJ whole genome shotgun (WGS) entry which is preliminary data.</text>
</comment>
<accession>A0ABT2Z0M1</accession>
<dbReference type="Pfam" id="PF03772">
    <property type="entry name" value="Competence"/>
    <property type="match status" value="1"/>
</dbReference>
<keyword evidence="10" id="KW-1185">Reference proteome</keyword>
<dbReference type="RefSeq" id="WP_263721185.1">
    <property type="nucleotide sequence ID" value="NZ_JAOWLA010000006.1"/>
</dbReference>
<evidence type="ECO:0000256" key="3">
    <source>
        <dbReference type="ARBA" id="ARBA00022692"/>
    </source>
</evidence>
<dbReference type="EMBL" id="JAOWLA010000006">
    <property type="protein sequence ID" value="MCV2864671.1"/>
    <property type="molecule type" value="Genomic_DNA"/>
</dbReference>
<evidence type="ECO:0000256" key="5">
    <source>
        <dbReference type="ARBA" id="ARBA00023136"/>
    </source>
</evidence>
<dbReference type="InterPro" id="IPR025405">
    <property type="entry name" value="DUF4131"/>
</dbReference>
<name>A0ABT2Z0M1_9RHOB</name>
<dbReference type="PANTHER" id="PTHR30619">
    <property type="entry name" value="DNA INTERNALIZATION/COMPETENCE PROTEIN COMEC/REC2"/>
    <property type="match status" value="1"/>
</dbReference>
<dbReference type="InterPro" id="IPR052159">
    <property type="entry name" value="Competence_DNA_uptake"/>
</dbReference>
<feature type="transmembrane region" description="Helical" evidence="6">
    <location>
        <begin position="77"/>
        <end position="101"/>
    </location>
</feature>
<feature type="transmembrane region" description="Helical" evidence="6">
    <location>
        <begin position="373"/>
        <end position="395"/>
    </location>
</feature>
<dbReference type="PANTHER" id="PTHR30619:SF1">
    <property type="entry name" value="RECOMBINATION PROTEIN 2"/>
    <property type="match status" value="1"/>
</dbReference>
<sequence length="693" mass="72260">MRWWQGGGAAALLEELAAARGRFLLWAPVLFSLGIGAYFALPVEPGGAAAMAIGAVLSGAFLLRLRGPERWHVPALVLLLVLAGLLAAMAHAHLVAAPVLAERYYGPVTGRIVGIDRSFSDQLRLTLDAVTLQVVAPSRTPERVRIALHGAENILPEPGQRVRLTAHLSPPDGPVEPGGFDFQRVAWFSGLGAVGYTRDPVEVLTEAAPGPDIWAFRARMTLSRAMQGRMEGQAGAFAAALMTGDRSGVTRETTEALRASNLSHLISISGLHMGLLTGFVFALCRYGLALVPPLALRLNTKKVAAVVALLAAAFYLFLAGPNVATRRAFVMAAVMLCAVLVDRRAISLRSVAIAALLVLTLAPESLVEPGFQMSFGATVALIVAFEHWGGVAARLPAVLRPVAGLCLSSLSAGLATAPIAGAHFNRIAEYGFAANLAAVPLMGLAVMPAGVLAALLAPLGLAAPALWVMEAGCRAILAVAGWITALDGAVIPVPAPASAVLPLMSLGALILALTRRRGLQLAGAAAVVAGIALWSSADRPALLVAAEGKLVGVMTEGGRALSKPLGAGFVASSWLEDDGDGADQETAFGRGAFTGPRGQVAAGFGPRRLWHLTGKTGMRRAGELCRSDTIVVLDGYWHGGRPDCLLFDAQSLARSGALAISMEGGDLRITAARDISGRRLWNDRVLRAWRLGN</sequence>
<protein>
    <submittedName>
        <fullName evidence="9">ComEC family competence protein</fullName>
    </submittedName>
</protein>
<feature type="transmembrane region" description="Helical" evidence="6">
    <location>
        <begin position="436"/>
        <end position="457"/>
    </location>
</feature>
<reference evidence="9 10" key="1">
    <citation type="submission" date="2022-10" db="EMBL/GenBank/DDBJ databases">
        <title>Defluviimonas sp. nov., isolated from ocean surface water.</title>
        <authorList>
            <person name="He W."/>
            <person name="Wang L."/>
            <person name="Zhang D.-F."/>
        </authorList>
    </citation>
    <scope>NUCLEOTIDE SEQUENCE [LARGE SCALE GENOMIC DNA]</scope>
    <source>
        <strain evidence="9 10">WL0075</strain>
    </source>
</reference>
<evidence type="ECO:0000256" key="1">
    <source>
        <dbReference type="ARBA" id="ARBA00004651"/>
    </source>
</evidence>
<feature type="transmembrane region" description="Helical" evidence="6">
    <location>
        <begin position="300"/>
        <end position="318"/>
    </location>
</feature>
<evidence type="ECO:0000256" key="4">
    <source>
        <dbReference type="ARBA" id="ARBA00022989"/>
    </source>
</evidence>
<keyword evidence="4 6" id="KW-1133">Transmembrane helix</keyword>
<evidence type="ECO:0000259" key="8">
    <source>
        <dbReference type="Pfam" id="PF13567"/>
    </source>
</evidence>
<keyword evidence="3 6" id="KW-0812">Transmembrane</keyword>